<keyword evidence="4" id="KW-1003">Cell membrane</keyword>
<dbReference type="EMBL" id="ACLA01000020">
    <property type="protein sequence ID" value="EEQ48393.1"/>
    <property type="molecule type" value="Genomic_DNA"/>
</dbReference>
<sequence>MQSWDSAQQNGGVVFMEMMLGFIVLLVCLIVGVRHGGLGLAVISGFGLVIYTFIFGYQPGKPPIDVMLIILAVVTCAGFLQTSGGLTVMLKYAEKFLRNNPKHVTILAPLTTWFLTVLCGTGHVVYTMFPIIYDIAIKQGIRPERPMAVSSVASQMGICASPVSVAVVSMVAFLSVSGHDFTVFQVLSVSIPATGLGVFFAALWSYRRGKDLDQDERFQEFIRDPENKQYVYGDSESLLDKELPKEYYRAMIIFFIGIIAIAVLGNFPELLPKFPPKPDAAPKAISMVVVIQMVMLLVGATILVSCKVKAKDVGNSQVFRSGVVALVSVYGVAWMADTYFMNHIAFLKQFLGAAVQSYPWAYAVLAFLTSKLVNSQGAAIAIVVPMAINVGVDPILILSFISACYGYFFLPTYPSDLACIGFDRSGTTRIGKYILNHSFMIPGLIGVSSGCCVGYVIAHLIF</sequence>
<dbReference type="PANTHER" id="PTHR36106:SF3">
    <property type="entry name" value="ANAEROBIC C4-DICARBOXYLATE TRANSPORTER DCUB"/>
    <property type="match status" value="1"/>
</dbReference>
<keyword evidence="8 9" id="KW-0472">Membrane</keyword>
<evidence type="ECO:0000256" key="7">
    <source>
        <dbReference type="ARBA" id="ARBA00022989"/>
    </source>
</evidence>
<dbReference type="PIRSF" id="PIRSF004539">
    <property type="entry name" value="C4-dicrbxl_trns"/>
    <property type="match status" value="1"/>
</dbReference>
<dbReference type="STRING" id="638302.HMPREF0908_1373"/>
<feature type="transmembrane region" description="Helical" evidence="9">
    <location>
        <begin position="284"/>
        <end position="306"/>
    </location>
</feature>
<dbReference type="GO" id="GO:0015556">
    <property type="term" value="F:C4-dicarboxylate transmembrane transporter activity"/>
    <property type="evidence" value="ECO:0007669"/>
    <property type="project" value="InterPro"/>
</dbReference>
<comment type="similarity">
    <text evidence="2">Belongs to the DcuA/DcuB transporter (TC 2.A.13.1) family.</text>
</comment>
<dbReference type="eggNOG" id="COG2704">
    <property type="taxonomic scope" value="Bacteria"/>
</dbReference>
<keyword evidence="7 9" id="KW-1133">Transmembrane helix</keyword>
<dbReference type="NCBIfam" id="NF006927">
    <property type="entry name" value="PRK09412.1"/>
    <property type="match status" value="1"/>
</dbReference>
<reference evidence="10 11" key="1">
    <citation type="submission" date="2009-04" db="EMBL/GenBank/DDBJ databases">
        <authorList>
            <person name="Qin X."/>
            <person name="Bachman B."/>
            <person name="Battles P."/>
            <person name="Bell A."/>
            <person name="Bess C."/>
            <person name="Bickham C."/>
            <person name="Chaboub L."/>
            <person name="Chen D."/>
            <person name="Coyle M."/>
            <person name="Deiros D.R."/>
            <person name="Dinh H."/>
            <person name="Forbes L."/>
            <person name="Fowler G."/>
            <person name="Francisco L."/>
            <person name="Fu Q."/>
            <person name="Gubbala S."/>
            <person name="Hale W."/>
            <person name="Han Y."/>
            <person name="Hemphill L."/>
            <person name="Highlander S.K."/>
            <person name="Hirani K."/>
            <person name="Hogues M."/>
            <person name="Jackson L."/>
            <person name="Jakkamsetti A."/>
            <person name="Javaid M."/>
            <person name="Jiang H."/>
            <person name="Korchina V."/>
            <person name="Kovar C."/>
            <person name="Lara F."/>
            <person name="Lee S."/>
            <person name="Mata R."/>
            <person name="Mathew T."/>
            <person name="Moen C."/>
            <person name="Morales K."/>
            <person name="Munidasa M."/>
            <person name="Nazareth L."/>
            <person name="Ngo R."/>
            <person name="Nguyen L."/>
            <person name="Okwuonu G."/>
            <person name="Ongeri F."/>
            <person name="Patil S."/>
            <person name="Petrosino J."/>
            <person name="Pham C."/>
            <person name="Pham P."/>
            <person name="Pu L.-L."/>
            <person name="Puazo M."/>
            <person name="Raj R."/>
            <person name="Reid J."/>
            <person name="Rouhana J."/>
            <person name="Saada N."/>
            <person name="Shang Y."/>
            <person name="Simmons D."/>
            <person name="Thornton R."/>
            <person name="Warren J."/>
            <person name="Weissenberger G."/>
            <person name="Zhang J."/>
            <person name="Zhang L."/>
            <person name="Zhou C."/>
            <person name="Zhu D."/>
            <person name="Muzny D."/>
            <person name="Worley K."/>
            <person name="Gibbs R."/>
        </authorList>
    </citation>
    <scope>NUCLEOTIDE SEQUENCE [LARGE SCALE GENOMIC DNA]</scope>
    <source>
        <strain evidence="10 11">ATCC 43531</strain>
    </source>
</reference>
<dbReference type="Proteomes" id="UP000005309">
    <property type="component" value="Unassembled WGS sequence"/>
</dbReference>
<feature type="transmembrane region" description="Helical" evidence="9">
    <location>
        <begin position="38"/>
        <end position="57"/>
    </location>
</feature>
<feature type="transmembrane region" description="Helical" evidence="9">
    <location>
        <begin position="157"/>
        <end position="176"/>
    </location>
</feature>
<feature type="transmembrane region" description="Helical" evidence="9">
    <location>
        <begin position="348"/>
        <end position="368"/>
    </location>
</feature>
<protein>
    <submittedName>
        <fullName evidence="10">Transporter, anaerobic C4-dicarboxylate uptake (Dcu) family</fullName>
    </submittedName>
</protein>
<gene>
    <name evidence="10" type="ORF">HMPREF0908_1373</name>
</gene>
<feature type="transmembrane region" description="Helical" evidence="9">
    <location>
        <begin position="113"/>
        <end position="136"/>
    </location>
</feature>
<evidence type="ECO:0000256" key="5">
    <source>
        <dbReference type="ARBA" id="ARBA00022519"/>
    </source>
</evidence>
<feature type="transmembrane region" description="Helical" evidence="9">
    <location>
        <begin position="439"/>
        <end position="461"/>
    </location>
</feature>
<feature type="transmembrane region" description="Helical" evidence="9">
    <location>
        <begin position="69"/>
        <end position="93"/>
    </location>
</feature>
<accession>C4V4C9</accession>
<dbReference type="NCBIfam" id="NF009136">
    <property type="entry name" value="PRK12489.1"/>
    <property type="match status" value="1"/>
</dbReference>
<evidence type="ECO:0000256" key="2">
    <source>
        <dbReference type="ARBA" id="ARBA00006413"/>
    </source>
</evidence>
<evidence type="ECO:0000256" key="6">
    <source>
        <dbReference type="ARBA" id="ARBA00022692"/>
    </source>
</evidence>
<feature type="transmembrane region" description="Helical" evidence="9">
    <location>
        <begin position="182"/>
        <end position="204"/>
    </location>
</feature>
<dbReference type="PANTHER" id="PTHR36106">
    <property type="entry name" value="ANAEROBIC C4-DICARBOXYLATE TRANSPORTER DCUB"/>
    <property type="match status" value="1"/>
</dbReference>
<organism evidence="10 11">
    <name type="scientific">Selenomonas flueggei ATCC 43531</name>
    <dbReference type="NCBI Taxonomy" id="638302"/>
    <lineage>
        <taxon>Bacteria</taxon>
        <taxon>Bacillati</taxon>
        <taxon>Bacillota</taxon>
        <taxon>Negativicutes</taxon>
        <taxon>Selenomonadales</taxon>
        <taxon>Selenomonadaceae</taxon>
        <taxon>Selenomonas</taxon>
    </lineage>
</organism>
<proteinExistence type="inferred from homology"/>
<evidence type="ECO:0000256" key="9">
    <source>
        <dbReference type="SAM" id="Phobius"/>
    </source>
</evidence>
<evidence type="ECO:0000256" key="4">
    <source>
        <dbReference type="ARBA" id="ARBA00022475"/>
    </source>
</evidence>
<dbReference type="InterPro" id="IPR004668">
    <property type="entry name" value="Anaer_Dcu_memb_transpt"/>
</dbReference>
<keyword evidence="3" id="KW-0813">Transport</keyword>
<comment type="caution">
    <text evidence="10">The sequence shown here is derived from an EMBL/GenBank/DDBJ whole genome shotgun (WGS) entry which is preliminary data.</text>
</comment>
<comment type="subcellular location">
    <subcellularLocation>
        <location evidence="1">Cell inner membrane</location>
        <topology evidence="1">Multi-pass membrane protein</topology>
    </subcellularLocation>
</comment>
<evidence type="ECO:0000256" key="8">
    <source>
        <dbReference type="ARBA" id="ARBA00023136"/>
    </source>
</evidence>
<dbReference type="NCBIfam" id="TIGR00770">
    <property type="entry name" value="Dcu"/>
    <property type="match status" value="1"/>
</dbReference>
<dbReference type="AlphaFoldDB" id="C4V4C9"/>
<keyword evidence="5" id="KW-0997">Cell inner membrane</keyword>
<dbReference type="Pfam" id="PF03605">
    <property type="entry name" value="DcuA_DcuB"/>
    <property type="match status" value="1"/>
</dbReference>
<name>C4V4C9_9FIRM</name>
<dbReference type="HOGENOM" id="CLU_036056_1_1_9"/>
<keyword evidence="6 9" id="KW-0812">Transmembrane</keyword>
<feature type="transmembrane region" description="Helical" evidence="9">
    <location>
        <begin position="12"/>
        <end position="32"/>
    </location>
</feature>
<feature type="transmembrane region" description="Helical" evidence="9">
    <location>
        <begin position="318"/>
        <end position="336"/>
    </location>
</feature>
<dbReference type="GO" id="GO:0005886">
    <property type="term" value="C:plasma membrane"/>
    <property type="evidence" value="ECO:0007669"/>
    <property type="project" value="UniProtKB-SubCell"/>
</dbReference>
<keyword evidence="11" id="KW-1185">Reference proteome</keyword>
<evidence type="ECO:0000256" key="3">
    <source>
        <dbReference type="ARBA" id="ARBA00022448"/>
    </source>
</evidence>
<evidence type="ECO:0000313" key="11">
    <source>
        <dbReference type="Proteomes" id="UP000005309"/>
    </source>
</evidence>
<evidence type="ECO:0000313" key="10">
    <source>
        <dbReference type="EMBL" id="EEQ48393.1"/>
    </source>
</evidence>
<evidence type="ECO:0000256" key="1">
    <source>
        <dbReference type="ARBA" id="ARBA00004429"/>
    </source>
</evidence>
<feature type="transmembrane region" description="Helical" evidence="9">
    <location>
        <begin position="380"/>
        <end position="408"/>
    </location>
</feature>
<feature type="transmembrane region" description="Helical" evidence="9">
    <location>
        <begin position="247"/>
        <end position="264"/>
    </location>
</feature>